<proteinExistence type="predicted"/>
<feature type="coiled-coil region" evidence="1">
    <location>
        <begin position="122"/>
        <end position="149"/>
    </location>
</feature>
<protein>
    <recommendedName>
        <fullName evidence="2">Protein kinase domain-containing protein</fullName>
    </recommendedName>
</protein>
<dbReference type="Gramene" id="EFJ17575">
    <property type="protein sequence ID" value="EFJ17575"/>
    <property type="gene ID" value="SELMODRAFT_420815"/>
</dbReference>
<dbReference type="GO" id="GO:0004674">
    <property type="term" value="F:protein serine/threonine kinase activity"/>
    <property type="evidence" value="ECO:0000318"/>
    <property type="project" value="GO_Central"/>
</dbReference>
<gene>
    <name evidence="3" type="ORF">SELMODRAFT_420815</name>
</gene>
<dbReference type="eggNOG" id="ENOG502S2IR">
    <property type="taxonomic scope" value="Eukaryota"/>
</dbReference>
<dbReference type="AlphaFoldDB" id="D8SD76"/>
<dbReference type="KEGG" id="smo:SELMODRAFT_420815"/>
<evidence type="ECO:0000259" key="2">
    <source>
        <dbReference type="PROSITE" id="PS50011"/>
    </source>
</evidence>
<dbReference type="GO" id="GO:0005524">
    <property type="term" value="F:ATP binding"/>
    <property type="evidence" value="ECO:0007669"/>
    <property type="project" value="InterPro"/>
</dbReference>
<evidence type="ECO:0000313" key="3">
    <source>
        <dbReference type="EMBL" id="EFJ17575.1"/>
    </source>
</evidence>
<keyword evidence="1" id="KW-0175">Coiled coil</keyword>
<dbReference type="InterPro" id="IPR011009">
    <property type="entry name" value="Kinase-like_dom_sf"/>
</dbReference>
<evidence type="ECO:0000313" key="4">
    <source>
        <dbReference type="Proteomes" id="UP000001514"/>
    </source>
</evidence>
<dbReference type="InParanoid" id="D8SD76"/>
<organism evidence="4">
    <name type="scientific">Selaginella moellendorffii</name>
    <name type="common">Spikemoss</name>
    <dbReference type="NCBI Taxonomy" id="88036"/>
    <lineage>
        <taxon>Eukaryota</taxon>
        <taxon>Viridiplantae</taxon>
        <taxon>Streptophyta</taxon>
        <taxon>Embryophyta</taxon>
        <taxon>Tracheophyta</taxon>
        <taxon>Lycopodiopsida</taxon>
        <taxon>Selaginellales</taxon>
        <taxon>Selaginellaceae</taxon>
        <taxon>Selaginella</taxon>
    </lineage>
</organism>
<feature type="domain" description="Protein kinase" evidence="2">
    <location>
        <begin position="362"/>
        <end position="639"/>
    </location>
</feature>
<reference evidence="3 4" key="1">
    <citation type="journal article" date="2011" name="Science">
        <title>The Selaginella genome identifies genetic changes associated with the evolution of vascular plants.</title>
        <authorList>
            <person name="Banks J.A."/>
            <person name="Nishiyama T."/>
            <person name="Hasebe M."/>
            <person name="Bowman J.L."/>
            <person name="Gribskov M."/>
            <person name="dePamphilis C."/>
            <person name="Albert V.A."/>
            <person name="Aono N."/>
            <person name="Aoyama T."/>
            <person name="Ambrose B.A."/>
            <person name="Ashton N.W."/>
            <person name="Axtell M.J."/>
            <person name="Barker E."/>
            <person name="Barker M.S."/>
            <person name="Bennetzen J.L."/>
            <person name="Bonawitz N.D."/>
            <person name="Chapple C."/>
            <person name="Cheng C."/>
            <person name="Correa L.G."/>
            <person name="Dacre M."/>
            <person name="DeBarry J."/>
            <person name="Dreyer I."/>
            <person name="Elias M."/>
            <person name="Engstrom E.M."/>
            <person name="Estelle M."/>
            <person name="Feng L."/>
            <person name="Finet C."/>
            <person name="Floyd S.K."/>
            <person name="Frommer W.B."/>
            <person name="Fujita T."/>
            <person name="Gramzow L."/>
            <person name="Gutensohn M."/>
            <person name="Harholt J."/>
            <person name="Hattori M."/>
            <person name="Heyl A."/>
            <person name="Hirai T."/>
            <person name="Hiwatashi Y."/>
            <person name="Ishikawa M."/>
            <person name="Iwata M."/>
            <person name="Karol K.G."/>
            <person name="Koehler B."/>
            <person name="Kolukisaoglu U."/>
            <person name="Kubo M."/>
            <person name="Kurata T."/>
            <person name="Lalonde S."/>
            <person name="Li K."/>
            <person name="Li Y."/>
            <person name="Litt A."/>
            <person name="Lyons E."/>
            <person name="Manning G."/>
            <person name="Maruyama T."/>
            <person name="Michael T.P."/>
            <person name="Mikami K."/>
            <person name="Miyazaki S."/>
            <person name="Morinaga S."/>
            <person name="Murata T."/>
            <person name="Mueller-Roeber B."/>
            <person name="Nelson D.R."/>
            <person name="Obara M."/>
            <person name="Oguri Y."/>
            <person name="Olmstead R.G."/>
            <person name="Onodera N."/>
            <person name="Petersen B.L."/>
            <person name="Pils B."/>
            <person name="Prigge M."/>
            <person name="Rensing S.A."/>
            <person name="Riano-Pachon D.M."/>
            <person name="Roberts A.W."/>
            <person name="Sato Y."/>
            <person name="Scheller H.V."/>
            <person name="Schulz B."/>
            <person name="Schulz C."/>
            <person name="Shakirov E.V."/>
            <person name="Shibagaki N."/>
            <person name="Shinohara N."/>
            <person name="Shippen D.E."/>
            <person name="Soerensen I."/>
            <person name="Sotooka R."/>
            <person name="Sugimoto N."/>
            <person name="Sugita M."/>
            <person name="Sumikawa N."/>
            <person name="Tanurdzic M."/>
            <person name="Theissen G."/>
            <person name="Ulvskov P."/>
            <person name="Wakazuki S."/>
            <person name="Weng J.K."/>
            <person name="Willats W.W."/>
            <person name="Wipf D."/>
            <person name="Wolf P.G."/>
            <person name="Yang L."/>
            <person name="Zimmer A.D."/>
            <person name="Zhu Q."/>
            <person name="Mitros T."/>
            <person name="Hellsten U."/>
            <person name="Loque D."/>
            <person name="Otillar R."/>
            <person name="Salamov A."/>
            <person name="Schmutz J."/>
            <person name="Shapiro H."/>
            <person name="Lindquist E."/>
            <person name="Lucas S."/>
            <person name="Rokhsar D."/>
            <person name="Grigoriev I.V."/>
        </authorList>
    </citation>
    <scope>NUCLEOTIDE SEQUENCE [LARGE SCALE GENOMIC DNA]</scope>
</reference>
<dbReference type="Gene3D" id="1.10.510.10">
    <property type="entry name" value="Transferase(Phosphotransferase) domain 1"/>
    <property type="match status" value="1"/>
</dbReference>
<dbReference type="Pfam" id="PF00069">
    <property type="entry name" value="Pkinase"/>
    <property type="match status" value="1"/>
</dbReference>
<keyword evidence="4" id="KW-1185">Reference proteome</keyword>
<evidence type="ECO:0000256" key="1">
    <source>
        <dbReference type="SAM" id="Coils"/>
    </source>
</evidence>
<accession>D8SD76</accession>
<dbReference type="EMBL" id="GL377613">
    <property type="protein sequence ID" value="EFJ17575.1"/>
    <property type="molecule type" value="Genomic_DNA"/>
</dbReference>
<sequence>MQQGQLPDKPLRQSGWWKAQEYQHFAQWYSTYVFARKIIIRLRMDGETAGHQMRLMLDVSCSRLRGFIDAAHLGSAMKKMAFYHNVGKSRCLGASTEPFDHKKHGEDEKAIEEECIELKVKVALLSAEKEDWKKKEEDWKRRESELKAEKDLLLERESDLRAKTDLLFEKLRKSFNPEDPWKRILHSYRLETLPSRQSLARFLQIVPDGLSIPLAPWTFTRLEATESEHRRAFTCGEPGYHCQMISRQIDLLLDLYDKPGKIDWTENAWISHWDSWFMETISFCLPDDCPVVTGRDTSYYTSTGTKRPHSVLYVLPELIGVFRGEEKRWAGTLLAGILSGSGSEKAKSPLVELETKLVWMFYGLEYILGYAAVGPEVFVVALHEDSTGLYKIGKSRAQQLLHFKRDTKGSLPEILICLFNIVRIIPVLGRICRELGVERDIVVFESPRKTVRLNGFKPVKKTYDSEEAWRNVQEIYEAIGLVNEIVIPEAGILLDSQHEYLLRGANIERLIGHQEPVPGKKKGSHLFYPRLSYAAKPRNGPELIEALLDTIKALEHLHKLGWMHRDVRWPNIRRSFDTGTWWLIDLDDAAMSPQLSAPKHLAAASHAPELSLGSGEHGKEVDIWSLGYLIRQTQQLEAL</sequence>
<dbReference type="Proteomes" id="UP000001514">
    <property type="component" value="Unassembled WGS sequence"/>
</dbReference>
<name>D8SD76_SELML</name>
<dbReference type="InterPro" id="IPR000719">
    <property type="entry name" value="Prot_kinase_dom"/>
</dbReference>
<dbReference type="PROSITE" id="PS50011">
    <property type="entry name" value="PROTEIN_KINASE_DOM"/>
    <property type="match status" value="1"/>
</dbReference>
<dbReference type="GO" id="GO:0035556">
    <property type="term" value="P:intracellular signal transduction"/>
    <property type="evidence" value="ECO:0000318"/>
    <property type="project" value="GO_Central"/>
</dbReference>
<dbReference type="SUPFAM" id="SSF56112">
    <property type="entry name" value="Protein kinase-like (PK-like)"/>
    <property type="match status" value="1"/>
</dbReference>
<dbReference type="HOGENOM" id="CLU_433754_0_0_1"/>